<dbReference type="InterPro" id="IPR015890">
    <property type="entry name" value="Chorismate_C"/>
</dbReference>
<accession>A0A382VDJ5</accession>
<dbReference type="GO" id="GO:0016829">
    <property type="term" value="F:lyase activity"/>
    <property type="evidence" value="ECO:0007669"/>
    <property type="project" value="UniProtKB-KW"/>
</dbReference>
<evidence type="ECO:0000313" key="6">
    <source>
        <dbReference type="EMBL" id="SVD44527.1"/>
    </source>
</evidence>
<dbReference type="InterPro" id="IPR005801">
    <property type="entry name" value="ADC_synthase"/>
</dbReference>
<dbReference type="InterPro" id="IPR019999">
    <property type="entry name" value="Anth_synth_I-like"/>
</dbReference>
<proteinExistence type="predicted"/>
<evidence type="ECO:0000256" key="1">
    <source>
        <dbReference type="ARBA" id="ARBA00001946"/>
    </source>
</evidence>
<comment type="cofactor">
    <cofactor evidence="1">
        <name>Mg(2+)</name>
        <dbReference type="ChEBI" id="CHEBI:18420"/>
    </cofactor>
</comment>
<dbReference type="EMBL" id="UINC01151116">
    <property type="protein sequence ID" value="SVD44527.1"/>
    <property type="molecule type" value="Genomic_DNA"/>
</dbReference>
<feature type="non-terminal residue" evidence="6">
    <location>
        <position position="1"/>
    </location>
</feature>
<dbReference type="PRINTS" id="PR00095">
    <property type="entry name" value="ANTSNTHASEI"/>
</dbReference>
<gene>
    <name evidence="6" type="ORF">METZ01_LOCUS397381</name>
</gene>
<keyword evidence="3" id="KW-0460">Magnesium</keyword>
<feature type="non-terminal residue" evidence="6">
    <location>
        <position position="286"/>
    </location>
</feature>
<keyword evidence="4" id="KW-0456">Lyase</keyword>
<organism evidence="6">
    <name type="scientific">marine metagenome</name>
    <dbReference type="NCBI Taxonomy" id="408172"/>
    <lineage>
        <taxon>unclassified sequences</taxon>
        <taxon>metagenomes</taxon>
        <taxon>ecological metagenomes</taxon>
    </lineage>
</organism>
<protein>
    <recommendedName>
        <fullName evidence="5">Chorismate-utilising enzyme C-terminal domain-containing protein</fullName>
    </recommendedName>
</protein>
<name>A0A382VDJ5_9ZZZZ</name>
<dbReference type="Gene3D" id="3.60.120.10">
    <property type="entry name" value="Anthranilate synthase"/>
    <property type="match status" value="1"/>
</dbReference>
<dbReference type="GO" id="GO:0046872">
    <property type="term" value="F:metal ion binding"/>
    <property type="evidence" value="ECO:0007669"/>
    <property type="project" value="UniProtKB-KW"/>
</dbReference>
<evidence type="ECO:0000256" key="2">
    <source>
        <dbReference type="ARBA" id="ARBA00022723"/>
    </source>
</evidence>
<evidence type="ECO:0000256" key="4">
    <source>
        <dbReference type="ARBA" id="ARBA00023239"/>
    </source>
</evidence>
<sequence>PPDDRGFPDGIMSVIGEMVAIDHWRQRAVLLANVVVPESTGDPVVDGAALDAAYDEASSRLDQLAADGARPLDEPLTAPPDPADEPPEVVSTMGADLYGAAVEAAREYILAGDIFQVVLSQRFDVELDAEPYDVYRVLRQVNPSPYMYFLRYEELTVVGASPEPMVQLLEGRVVSRPIAGTRRRGRTDIDDRRMAAELAEDPKEIAEHVMLVDLARNDVGRVVTFGTEEVEEMMTLERYSHVMHLTSQVTGELAEGRTPIDVLRATLPAGTVSGAPKVRAMEIIDA</sequence>
<keyword evidence="2" id="KW-0479">Metal-binding</keyword>
<feature type="domain" description="Chorismate-utilising enzyme C-terminal" evidence="5">
    <location>
        <begin position="98"/>
        <end position="285"/>
    </location>
</feature>
<dbReference type="SUPFAM" id="SSF56322">
    <property type="entry name" value="ADC synthase"/>
    <property type="match status" value="1"/>
</dbReference>
<dbReference type="PANTHER" id="PTHR11236">
    <property type="entry name" value="AMINOBENZOATE/ANTHRANILATE SYNTHASE"/>
    <property type="match status" value="1"/>
</dbReference>
<dbReference type="AlphaFoldDB" id="A0A382VDJ5"/>
<reference evidence="6" key="1">
    <citation type="submission" date="2018-05" db="EMBL/GenBank/DDBJ databases">
        <authorList>
            <person name="Lanie J.A."/>
            <person name="Ng W.-L."/>
            <person name="Kazmierczak K.M."/>
            <person name="Andrzejewski T.M."/>
            <person name="Davidsen T.M."/>
            <person name="Wayne K.J."/>
            <person name="Tettelin H."/>
            <person name="Glass J.I."/>
            <person name="Rusch D."/>
            <person name="Podicherti R."/>
            <person name="Tsui H.-C.T."/>
            <person name="Winkler M.E."/>
        </authorList>
    </citation>
    <scope>NUCLEOTIDE SEQUENCE</scope>
</reference>
<evidence type="ECO:0000256" key="3">
    <source>
        <dbReference type="ARBA" id="ARBA00022842"/>
    </source>
</evidence>
<dbReference type="GO" id="GO:0000162">
    <property type="term" value="P:L-tryptophan biosynthetic process"/>
    <property type="evidence" value="ECO:0007669"/>
    <property type="project" value="TreeGrafter"/>
</dbReference>
<dbReference type="Pfam" id="PF00425">
    <property type="entry name" value="Chorismate_bind"/>
    <property type="match status" value="1"/>
</dbReference>
<dbReference type="PANTHER" id="PTHR11236:SF48">
    <property type="entry name" value="ISOCHORISMATE SYNTHASE MENF"/>
    <property type="match status" value="1"/>
</dbReference>
<evidence type="ECO:0000259" key="5">
    <source>
        <dbReference type="Pfam" id="PF00425"/>
    </source>
</evidence>